<sequence>MRLMEMILPRDLGAFAVQTLREAGYAETHVLAMDDDLALLLVLMWFAKGPLIGVKAL</sequence>
<evidence type="ECO:0000313" key="1">
    <source>
        <dbReference type="EMBL" id="SMC24436.1"/>
    </source>
</evidence>
<keyword evidence="2" id="KW-1185">Reference proteome</keyword>
<dbReference type="EMBL" id="FWXF01000010">
    <property type="protein sequence ID" value="SMC24436.1"/>
    <property type="molecule type" value="Genomic_DNA"/>
</dbReference>
<gene>
    <name evidence="1" type="ORF">SAMN02746041_01994</name>
</gene>
<dbReference type="RefSeq" id="WP_170920517.1">
    <property type="nucleotide sequence ID" value="NZ_FWXF01000010.1"/>
</dbReference>
<proteinExistence type="predicted"/>
<evidence type="ECO:0000313" key="2">
    <source>
        <dbReference type="Proteomes" id="UP000192783"/>
    </source>
</evidence>
<dbReference type="AlphaFoldDB" id="A0A1W1XKF0"/>
<reference evidence="1 2" key="1">
    <citation type="submission" date="2017-04" db="EMBL/GenBank/DDBJ databases">
        <authorList>
            <person name="Afonso C.L."/>
            <person name="Miller P.J."/>
            <person name="Scott M.A."/>
            <person name="Spackman E."/>
            <person name="Goraichik I."/>
            <person name="Dimitrov K.M."/>
            <person name="Suarez D.L."/>
            <person name="Swayne D.E."/>
        </authorList>
    </citation>
    <scope>NUCLEOTIDE SEQUENCE [LARGE SCALE GENOMIC DNA]</scope>
    <source>
        <strain evidence="1 2">DSM 13146</strain>
    </source>
</reference>
<dbReference type="STRING" id="1121390.SAMN02746041_01994"/>
<protein>
    <submittedName>
        <fullName evidence="1">Uncharacterized protein</fullName>
    </submittedName>
</protein>
<accession>A0A1W1XKF0</accession>
<name>A0A1W1XKF0_9BACT</name>
<organism evidence="1 2">
    <name type="scientific">Desulfacinum hydrothermale DSM 13146</name>
    <dbReference type="NCBI Taxonomy" id="1121390"/>
    <lineage>
        <taxon>Bacteria</taxon>
        <taxon>Pseudomonadati</taxon>
        <taxon>Thermodesulfobacteriota</taxon>
        <taxon>Syntrophobacteria</taxon>
        <taxon>Syntrophobacterales</taxon>
        <taxon>Syntrophobacteraceae</taxon>
        <taxon>Desulfacinum</taxon>
    </lineage>
</organism>
<dbReference type="Proteomes" id="UP000192783">
    <property type="component" value="Unassembled WGS sequence"/>
</dbReference>